<evidence type="ECO:0000256" key="1">
    <source>
        <dbReference type="ARBA" id="ARBA00004496"/>
    </source>
</evidence>
<dbReference type="KEGG" id="psti:SOO65_00420"/>
<reference evidence="14 15" key="1">
    <citation type="submission" date="2023-11" db="EMBL/GenBank/DDBJ databases">
        <title>Peredibacter starrii A3.12.</title>
        <authorList>
            <person name="Mitchell R.J."/>
        </authorList>
    </citation>
    <scope>NUCLEOTIDE SEQUENCE [LARGE SCALE GENOMIC DNA]</scope>
    <source>
        <strain evidence="14 15">A3.12</strain>
    </source>
</reference>
<dbReference type="Pfam" id="PF01025">
    <property type="entry name" value="GrpE"/>
    <property type="match status" value="1"/>
</dbReference>
<evidence type="ECO:0000256" key="4">
    <source>
        <dbReference type="ARBA" id="ARBA00022490"/>
    </source>
</evidence>
<dbReference type="GO" id="GO:0051082">
    <property type="term" value="F:unfolded protein binding"/>
    <property type="evidence" value="ECO:0007669"/>
    <property type="project" value="TreeGrafter"/>
</dbReference>
<dbReference type="PROSITE" id="PS01071">
    <property type="entry name" value="GRPE"/>
    <property type="match status" value="1"/>
</dbReference>
<dbReference type="FunFam" id="2.30.22.10:FF:000001">
    <property type="entry name" value="Protein GrpE"/>
    <property type="match status" value="1"/>
</dbReference>
<evidence type="ECO:0000256" key="13">
    <source>
        <dbReference type="SAM" id="MobiDB-lite"/>
    </source>
</evidence>
<dbReference type="AlphaFoldDB" id="A0AAX4HPR9"/>
<gene>
    <name evidence="10 14" type="primary">grpE</name>
    <name evidence="14" type="ORF">SOO65_00420</name>
</gene>
<evidence type="ECO:0000256" key="6">
    <source>
        <dbReference type="ARBA" id="ARBA00023186"/>
    </source>
</evidence>
<dbReference type="PANTHER" id="PTHR21237:SF23">
    <property type="entry name" value="GRPE PROTEIN HOMOLOG, MITOCHONDRIAL"/>
    <property type="match status" value="1"/>
</dbReference>
<dbReference type="GO" id="GO:0006457">
    <property type="term" value="P:protein folding"/>
    <property type="evidence" value="ECO:0007669"/>
    <property type="project" value="InterPro"/>
</dbReference>
<dbReference type="InterPro" id="IPR013805">
    <property type="entry name" value="GrpE_CC"/>
</dbReference>
<dbReference type="PANTHER" id="PTHR21237">
    <property type="entry name" value="GRPE PROTEIN"/>
    <property type="match status" value="1"/>
</dbReference>
<comment type="similarity">
    <text evidence="2 10 12">Belongs to the GrpE family.</text>
</comment>
<dbReference type="PRINTS" id="PR00773">
    <property type="entry name" value="GRPEPROTEIN"/>
</dbReference>
<feature type="region of interest" description="Disordered" evidence="13">
    <location>
        <begin position="1"/>
        <end position="28"/>
    </location>
</feature>
<dbReference type="GO" id="GO:0000774">
    <property type="term" value="F:adenyl-nucleotide exchange factor activity"/>
    <property type="evidence" value="ECO:0007669"/>
    <property type="project" value="InterPro"/>
</dbReference>
<keyword evidence="6 10" id="KW-0143">Chaperone</keyword>
<evidence type="ECO:0000256" key="3">
    <source>
        <dbReference type="ARBA" id="ARBA00011738"/>
    </source>
</evidence>
<keyword evidence="5 10" id="KW-0346">Stress response</keyword>
<evidence type="ECO:0000256" key="5">
    <source>
        <dbReference type="ARBA" id="ARBA00023016"/>
    </source>
</evidence>
<comment type="subcellular location">
    <subcellularLocation>
        <location evidence="1 10">Cytoplasm</location>
    </subcellularLocation>
</comment>
<dbReference type="NCBIfam" id="NF010738">
    <property type="entry name" value="PRK14140.1"/>
    <property type="match status" value="1"/>
</dbReference>
<organism evidence="14 15">
    <name type="scientific">Peredibacter starrii</name>
    <dbReference type="NCBI Taxonomy" id="28202"/>
    <lineage>
        <taxon>Bacteria</taxon>
        <taxon>Pseudomonadati</taxon>
        <taxon>Bdellovibrionota</taxon>
        <taxon>Bacteriovoracia</taxon>
        <taxon>Bacteriovoracales</taxon>
        <taxon>Bacteriovoracaceae</taxon>
        <taxon>Peredibacter</taxon>
    </lineage>
</organism>
<sequence length="175" mass="20315">MEPNENNKEENKTETAAEATTAEATVEPKKEEIDFKAKYYYVAAEMENYRKRMEREKENLLKYGNERVMSDLIQVIDNFDRMIDMLRPDEDQKIKNMVTGLDMVRKQFIETLSKHGLTPVESVGKDFDPNFHEALAQEYAEGKKPNEVIKEFQKGYSLNGRLVRPAKVVVSSDKQ</sequence>
<protein>
    <recommendedName>
        <fullName evidence="8 10">Protein GrpE</fullName>
    </recommendedName>
    <alternativeName>
        <fullName evidence="9 10">HSP-70 cofactor</fullName>
    </alternativeName>
</protein>
<evidence type="ECO:0000256" key="12">
    <source>
        <dbReference type="RuleBase" id="RU004478"/>
    </source>
</evidence>
<evidence type="ECO:0000256" key="10">
    <source>
        <dbReference type="HAMAP-Rule" id="MF_01151"/>
    </source>
</evidence>
<proteinExistence type="inferred from homology"/>
<evidence type="ECO:0000256" key="11">
    <source>
        <dbReference type="RuleBase" id="RU000639"/>
    </source>
</evidence>
<evidence type="ECO:0000313" key="14">
    <source>
        <dbReference type="EMBL" id="WPU65210.1"/>
    </source>
</evidence>
<evidence type="ECO:0000256" key="9">
    <source>
        <dbReference type="ARBA" id="ARBA00076414"/>
    </source>
</evidence>
<dbReference type="GO" id="GO:0005737">
    <property type="term" value="C:cytoplasm"/>
    <property type="evidence" value="ECO:0007669"/>
    <property type="project" value="UniProtKB-SubCell"/>
</dbReference>
<dbReference type="Gene3D" id="2.30.22.10">
    <property type="entry name" value="Head domain of nucleotide exchange factor GrpE"/>
    <property type="match status" value="1"/>
</dbReference>
<dbReference type="HAMAP" id="MF_01151">
    <property type="entry name" value="GrpE"/>
    <property type="match status" value="1"/>
</dbReference>
<dbReference type="SUPFAM" id="SSF51064">
    <property type="entry name" value="Head domain of nucleotide exchange factor GrpE"/>
    <property type="match status" value="1"/>
</dbReference>
<evidence type="ECO:0000256" key="2">
    <source>
        <dbReference type="ARBA" id="ARBA00009054"/>
    </source>
</evidence>
<comment type="function">
    <text evidence="7 10 11">Participates actively in the response to hyperosmotic and heat shock by preventing the aggregation of stress-denatured proteins, in association with DnaK and GrpE. It is the nucleotide exchange factor for DnaK and may function as a thermosensor. Unfolded proteins bind initially to DnaJ; upon interaction with the DnaJ-bound protein, DnaK hydrolyzes its bound ATP, resulting in the formation of a stable complex. GrpE releases ADP from DnaK; ATP binding to DnaK triggers the release of the substrate protein, thus completing the reaction cycle. Several rounds of ATP-dependent interactions between DnaJ, DnaK and GrpE are required for fully efficient folding.</text>
</comment>
<accession>A0AAX4HPR9</accession>
<evidence type="ECO:0000256" key="8">
    <source>
        <dbReference type="ARBA" id="ARBA00072274"/>
    </source>
</evidence>
<evidence type="ECO:0000256" key="7">
    <source>
        <dbReference type="ARBA" id="ARBA00053401"/>
    </source>
</evidence>
<keyword evidence="4 10" id="KW-0963">Cytoplasm</keyword>
<dbReference type="EMBL" id="CP139487">
    <property type="protein sequence ID" value="WPU65210.1"/>
    <property type="molecule type" value="Genomic_DNA"/>
</dbReference>
<dbReference type="CDD" id="cd00446">
    <property type="entry name" value="GrpE"/>
    <property type="match status" value="1"/>
</dbReference>
<dbReference type="InterPro" id="IPR009012">
    <property type="entry name" value="GrpE_head"/>
</dbReference>
<keyword evidence="15" id="KW-1185">Reference proteome</keyword>
<dbReference type="GO" id="GO:0051087">
    <property type="term" value="F:protein-folding chaperone binding"/>
    <property type="evidence" value="ECO:0007669"/>
    <property type="project" value="InterPro"/>
</dbReference>
<dbReference type="Proteomes" id="UP001324634">
    <property type="component" value="Chromosome"/>
</dbReference>
<feature type="compositionally biased region" description="Low complexity" evidence="13">
    <location>
        <begin position="16"/>
        <end position="25"/>
    </location>
</feature>
<dbReference type="RefSeq" id="WP_321395351.1">
    <property type="nucleotide sequence ID" value="NZ_CP139487.1"/>
</dbReference>
<dbReference type="InterPro" id="IPR000740">
    <property type="entry name" value="GrpE"/>
</dbReference>
<feature type="compositionally biased region" description="Basic and acidic residues" evidence="13">
    <location>
        <begin position="1"/>
        <end position="15"/>
    </location>
</feature>
<name>A0AAX4HPR9_9BACT</name>
<dbReference type="Gene3D" id="3.90.20.20">
    <property type="match status" value="1"/>
</dbReference>
<dbReference type="GO" id="GO:0042803">
    <property type="term" value="F:protein homodimerization activity"/>
    <property type="evidence" value="ECO:0007669"/>
    <property type="project" value="InterPro"/>
</dbReference>
<comment type="subunit">
    <text evidence="3 10">Homodimer.</text>
</comment>
<dbReference type="SUPFAM" id="SSF58014">
    <property type="entry name" value="Coiled-coil domain of nucleotide exchange factor GrpE"/>
    <property type="match status" value="1"/>
</dbReference>
<evidence type="ECO:0000313" key="15">
    <source>
        <dbReference type="Proteomes" id="UP001324634"/>
    </source>
</evidence>